<dbReference type="KEGG" id="asau:88175282"/>
<proteinExistence type="inferred from homology"/>
<comment type="subcellular location">
    <subcellularLocation>
        <location evidence="1">Nucleus</location>
    </subcellularLocation>
</comment>
<evidence type="ECO:0000313" key="5">
    <source>
        <dbReference type="EMBL" id="WPK26857.1"/>
    </source>
</evidence>
<reference evidence="5 6" key="1">
    <citation type="submission" date="2023-10" db="EMBL/GenBank/DDBJ databases">
        <title>Draft Genome Sequence of Candida saopaulonensis from a very Premature Infant with Sepsis.</title>
        <authorList>
            <person name="Ning Y."/>
            <person name="Dai R."/>
            <person name="Xiao M."/>
            <person name="Xu Y."/>
            <person name="Yan Q."/>
            <person name="Zhang L."/>
        </authorList>
    </citation>
    <scope>NUCLEOTIDE SEQUENCE [LARGE SCALE GENOMIC DNA]</scope>
    <source>
        <strain evidence="5 6">19XY460</strain>
    </source>
</reference>
<dbReference type="RefSeq" id="XP_062879236.1">
    <property type="nucleotide sequence ID" value="XM_063023166.1"/>
</dbReference>
<dbReference type="InterPro" id="IPR011989">
    <property type="entry name" value="ARM-like"/>
</dbReference>
<dbReference type="PANTHER" id="PTHR12363">
    <property type="entry name" value="TRANSPORTIN 3 AND IMPORTIN 13"/>
    <property type="match status" value="1"/>
</dbReference>
<keyword evidence="4" id="KW-0539">Nucleus</keyword>
<evidence type="ECO:0000256" key="2">
    <source>
        <dbReference type="ARBA" id="ARBA00007991"/>
    </source>
</evidence>
<dbReference type="GeneID" id="88175282"/>
<evidence type="ECO:0000256" key="1">
    <source>
        <dbReference type="ARBA" id="ARBA00004123"/>
    </source>
</evidence>
<dbReference type="EMBL" id="CP138898">
    <property type="protein sequence ID" value="WPK26857.1"/>
    <property type="molecule type" value="Genomic_DNA"/>
</dbReference>
<dbReference type="Proteomes" id="UP001338582">
    <property type="component" value="Chromosome 5"/>
</dbReference>
<sequence>MPSRNCRYFGALTYSVVITNNKLEDSQVTDLVDLIYSHIQSLINDGDVLGNNFVIQKLFSNLLLLYSKYLAAYPNPVLSFAQLLTKLSEQMPTLLRMLLPVQLELLLIFFTTLVEDSFRSNVNSAAMHRSIFEDLIPRLIELFQYLTLLRSQGHLLHDLTLHSLKCLSAWMSYIANVNAEIRYEPQHIRILKLYTFLFFEKNLNAENDEYLDEVQLCLHILGEVFETNPNLFTLDEKQAILGLLFDHASWGHSFLMEILLTDSRFEHEDLVNAFVDLALYVLQHNMIRLSKTILEPASQSILQIAMAMTDLDGASFENDQVSERMLEFWEEFINVYIDSGEVFETLFELRDDAEFKRSFEYQRSQILQQVCRIYWKKIHIPAFGVFTTVKAEFNSYRRTVADFFLVAYSFLKADLYKLLCEALLANLKEADQGNRCLEDVEATLFLLYNINDDAVYFESQANALLPFSSVIMHSSMIQQFRSLKLDDPSNKLPLSTFIQYLSSNVFYFETNEGSQYLGSVLDVIFLIIVSNDSSLSLLASKTATRICEKCSRHLIQFLPNLEVIILEMLKNYEIDGLIRLRMFNAYTVVARTCTDEVQFAEALYGMLSQVKDTAASLLRSIESSCSQVQEDYLTSLLSCVVGVAKGSSLTDDITEVMSEERSQFYRDYWHRDPMEIKSVVLSIIELFMTEAPAISDLPIIVEKCTLIVKAGFGEEFGGPFEFGQNTVIDLVQNMMSKLRNPNAVPHVFSLIECFVGVEYRTLDRSQVELLSTLVFAKNIDFLKSDPDLLKGAIDVFSKIIECKPSLIILSSFFNSTILPCAVDGVQSNEQFIIKSISKFWNNLLNLKKGSREDQDIVQGLLIDLAWGQLLTNSLVVTFLKAPRSNLDHYYSIFRSLLGKYPVKFKQWLVVIVLLLEISESIGMKERDLFINQLVLTRGRRAANDVLKAFWLKCNHLVEYNNQNF</sequence>
<organism evidence="5 6">
    <name type="scientific">Australozyma saopauloensis</name>
    <dbReference type="NCBI Taxonomy" id="291208"/>
    <lineage>
        <taxon>Eukaryota</taxon>
        <taxon>Fungi</taxon>
        <taxon>Dikarya</taxon>
        <taxon>Ascomycota</taxon>
        <taxon>Saccharomycotina</taxon>
        <taxon>Pichiomycetes</taxon>
        <taxon>Metschnikowiaceae</taxon>
        <taxon>Australozyma</taxon>
    </lineage>
</organism>
<dbReference type="GO" id="GO:0005634">
    <property type="term" value="C:nucleus"/>
    <property type="evidence" value="ECO:0007669"/>
    <property type="project" value="UniProtKB-SubCell"/>
</dbReference>
<dbReference type="SUPFAM" id="SSF48371">
    <property type="entry name" value="ARM repeat"/>
    <property type="match status" value="1"/>
</dbReference>
<comment type="similarity">
    <text evidence="2">Belongs to the importin beta family.</text>
</comment>
<dbReference type="PANTHER" id="PTHR12363:SF33">
    <property type="entry name" value="IMPORTIN-13"/>
    <property type="match status" value="1"/>
</dbReference>
<evidence type="ECO:0000256" key="4">
    <source>
        <dbReference type="ARBA" id="ARBA00023242"/>
    </source>
</evidence>
<keyword evidence="3" id="KW-0813">Transport</keyword>
<dbReference type="GO" id="GO:0005737">
    <property type="term" value="C:cytoplasm"/>
    <property type="evidence" value="ECO:0007669"/>
    <property type="project" value="TreeGrafter"/>
</dbReference>
<dbReference type="InterPro" id="IPR016024">
    <property type="entry name" value="ARM-type_fold"/>
</dbReference>
<dbReference type="GO" id="GO:0006606">
    <property type="term" value="P:protein import into nucleus"/>
    <property type="evidence" value="ECO:0007669"/>
    <property type="project" value="TreeGrafter"/>
</dbReference>
<gene>
    <name evidence="5" type="ORF">PUMCH_004221</name>
</gene>
<keyword evidence="6" id="KW-1185">Reference proteome</keyword>
<name>A0AAX4HF46_9ASCO</name>
<dbReference type="InterPro" id="IPR051345">
    <property type="entry name" value="Importin_beta-like_NTR"/>
</dbReference>
<dbReference type="AlphaFoldDB" id="A0AAX4HF46"/>
<evidence type="ECO:0000313" key="6">
    <source>
        <dbReference type="Proteomes" id="UP001338582"/>
    </source>
</evidence>
<accession>A0AAX4HF46</accession>
<protein>
    <submittedName>
        <fullName evidence="5">Uncharacterized protein</fullName>
    </submittedName>
</protein>
<dbReference type="Gene3D" id="1.25.10.10">
    <property type="entry name" value="Leucine-rich Repeat Variant"/>
    <property type="match status" value="1"/>
</dbReference>
<evidence type="ECO:0000256" key="3">
    <source>
        <dbReference type="ARBA" id="ARBA00022448"/>
    </source>
</evidence>